<evidence type="ECO:0000313" key="2">
    <source>
        <dbReference type="EMBL" id="CAH0993028.1"/>
    </source>
</evidence>
<comment type="caution">
    <text evidence="2">The sequence shown here is derived from an EMBL/GenBank/DDBJ whole genome shotgun (WGS) entry which is preliminary data.</text>
</comment>
<proteinExistence type="predicted"/>
<gene>
    <name evidence="2" type="primary">parA</name>
    <name evidence="2" type="ORF">SIN8267_03167</name>
</gene>
<evidence type="ECO:0000313" key="3">
    <source>
        <dbReference type="Proteomes" id="UP000838100"/>
    </source>
</evidence>
<dbReference type="PIRSF" id="PIRSF009320">
    <property type="entry name" value="Nuc_binding_HP_1000"/>
    <property type="match status" value="1"/>
</dbReference>
<feature type="domain" description="AAA" evidence="1">
    <location>
        <begin position="3"/>
        <end position="178"/>
    </location>
</feature>
<name>A0ABN8EKT4_9GAMM</name>
<organism evidence="2 3">
    <name type="scientific">Sinobacterium norvegicum</name>
    <dbReference type="NCBI Taxonomy" id="1641715"/>
    <lineage>
        <taxon>Bacteria</taxon>
        <taxon>Pseudomonadati</taxon>
        <taxon>Pseudomonadota</taxon>
        <taxon>Gammaproteobacteria</taxon>
        <taxon>Cellvibrionales</taxon>
        <taxon>Spongiibacteraceae</taxon>
        <taxon>Sinobacterium</taxon>
    </lineage>
</organism>
<dbReference type="RefSeq" id="WP_237445711.1">
    <property type="nucleotide sequence ID" value="NZ_CAKLPX010000004.1"/>
</dbReference>
<reference evidence="2" key="1">
    <citation type="submission" date="2021-12" db="EMBL/GenBank/DDBJ databases">
        <authorList>
            <person name="Rodrigo-Torres L."/>
            <person name="Arahal R. D."/>
            <person name="Lucena T."/>
        </authorList>
    </citation>
    <scope>NUCLEOTIDE SEQUENCE</scope>
    <source>
        <strain evidence="2">CECT 8267</strain>
    </source>
</reference>
<evidence type="ECO:0000259" key="1">
    <source>
        <dbReference type="Pfam" id="PF13614"/>
    </source>
</evidence>
<sequence>MARIIAISNQKGGVGKTTTTINLAASLAASQQRVLLVDLDPQGNATMGCGIDKAEVEHSVYDVLVDKMPISQAKRFSEAAEMDILASNADVTAAEVELLSVDDKEKRLYNALMAVNNDYDFVIIDCPPSLNMLTLNGLVAADGVIIPMQCEYYALEGLSALLQTIEQIRDVINPRLAIEGVIRTMYDPRMSLTTDVSAQLTEHFGSLVYRTVIPRNVRLAEAPSYGLPALKYDRLSKGAVAYMAMARELLRRREKQQAA</sequence>
<dbReference type="Proteomes" id="UP000838100">
    <property type="component" value="Unassembled WGS sequence"/>
</dbReference>
<dbReference type="InterPro" id="IPR050678">
    <property type="entry name" value="DNA_Partitioning_ATPase"/>
</dbReference>
<dbReference type="InterPro" id="IPR025669">
    <property type="entry name" value="AAA_dom"/>
</dbReference>
<dbReference type="SUPFAM" id="SSF52540">
    <property type="entry name" value="P-loop containing nucleoside triphosphate hydrolases"/>
    <property type="match status" value="1"/>
</dbReference>
<dbReference type="EMBL" id="CAKLPX010000004">
    <property type="protein sequence ID" value="CAH0993028.1"/>
    <property type="molecule type" value="Genomic_DNA"/>
</dbReference>
<protein>
    <submittedName>
        <fullName evidence="2">Chromosome partitioning protein ParA</fullName>
    </submittedName>
</protein>
<dbReference type="Pfam" id="PF13614">
    <property type="entry name" value="AAA_31"/>
    <property type="match status" value="1"/>
</dbReference>
<dbReference type="Gene3D" id="3.40.50.300">
    <property type="entry name" value="P-loop containing nucleotide triphosphate hydrolases"/>
    <property type="match status" value="1"/>
</dbReference>
<dbReference type="CDD" id="cd02042">
    <property type="entry name" value="ParAB_family"/>
    <property type="match status" value="1"/>
</dbReference>
<dbReference type="InterPro" id="IPR027417">
    <property type="entry name" value="P-loop_NTPase"/>
</dbReference>
<dbReference type="PANTHER" id="PTHR13696:SF52">
    <property type="entry name" value="PARA FAMILY PROTEIN CT_582"/>
    <property type="match status" value="1"/>
</dbReference>
<accession>A0ABN8EKT4</accession>
<dbReference type="PANTHER" id="PTHR13696">
    <property type="entry name" value="P-LOOP CONTAINING NUCLEOSIDE TRIPHOSPHATE HYDROLASE"/>
    <property type="match status" value="1"/>
</dbReference>
<keyword evidence="3" id="KW-1185">Reference proteome</keyword>